<dbReference type="EMBL" id="GBXM01059537">
    <property type="protein sequence ID" value="JAH49040.1"/>
    <property type="molecule type" value="Transcribed_RNA"/>
</dbReference>
<accession>A0A0E9T839</accession>
<reference evidence="1" key="2">
    <citation type="journal article" date="2015" name="Fish Shellfish Immunol.">
        <title>Early steps in the European eel (Anguilla anguilla)-Vibrio vulnificus interaction in the gills: Role of the RtxA13 toxin.</title>
        <authorList>
            <person name="Callol A."/>
            <person name="Pajuelo D."/>
            <person name="Ebbesson L."/>
            <person name="Teles M."/>
            <person name="MacKenzie S."/>
            <person name="Amaro C."/>
        </authorList>
    </citation>
    <scope>NUCLEOTIDE SEQUENCE</scope>
</reference>
<reference evidence="1" key="1">
    <citation type="submission" date="2014-11" db="EMBL/GenBank/DDBJ databases">
        <authorList>
            <person name="Amaro Gonzalez C."/>
        </authorList>
    </citation>
    <scope>NUCLEOTIDE SEQUENCE</scope>
</reference>
<protein>
    <submittedName>
        <fullName evidence="1">Uncharacterized protein</fullName>
    </submittedName>
</protein>
<sequence>MISLLSNLMSPFFYDDMGFKNVPIRRYRVQLALK</sequence>
<name>A0A0E9T839_ANGAN</name>
<proteinExistence type="predicted"/>
<organism evidence="1">
    <name type="scientific">Anguilla anguilla</name>
    <name type="common">European freshwater eel</name>
    <name type="synonym">Muraena anguilla</name>
    <dbReference type="NCBI Taxonomy" id="7936"/>
    <lineage>
        <taxon>Eukaryota</taxon>
        <taxon>Metazoa</taxon>
        <taxon>Chordata</taxon>
        <taxon>Craniata</taxon>
        <taxon>Vertebrata</taxon>
        <taxon>Euteleostomi</taxon>
        <taxon>Actinopterygii</taxon>
        <taxon>Neopterygii</taxon>
        <taxon>Teleostei</taxon>
        <taxon>Anguilliformes</taxon>
        <taxon>Anguillidae</taxon>
        <taxon>Anguilla</taxon>
    </lineage>
</organism>
<dbReference type="EMBL" id="GBXM01077149">
    <property type="protein sequence ID" value="JAH31428.1"/>
    <property type="molecule type" value="Transcribed_RNA"/>
</dbReference>
<dbReference type="AlphaFoldDB" id="A0A0E9T839"/>
<evidence type="ECO:0000313" key="1">
    <source>
        <dbReference type="EMBL" id="JAH49040.1"/>
    </source>
</evidence>